<dbReference type="SUPFAM" id="SSF50494">
    <property type="entry name" value="Trypsin-like serine proteases"/>
    <property type="match status" value="1"/>
</dbReference>
<evidence type="ECO:0000313" key="2">
    <source>
        <dbReference type="Proteomes" id="UP001054857"/>
    </source>
</evidence>
<evidence type="ECO:0000313" key="1">
    <source>
        <dbReference type="EMBL" id="GFR43069.1"/>
    </source>
</evidence>
<protein>
    <recommendedName>
        <fullName evidence="3">Serine protease</fullName>
    </recommendedName>
</protein>
<name>A0AAD3HIY7_9CHLO</name>
<keyword evidence="2" id="KW-1185">Reference proteome</keyword>
<evidence type="ECO:0008006" key="3">
    <source>
        <dbReference type="Google" id="ProtNLM"/>
    </source>
</evidence>
<accession>A0AAD3HIY7</accession>
<reference evidence="1 2" key="1">
    <citation type="journal article" date="2021" name="Sci. Rep.">
        <title>Genome sequencing of the multicellular alga Astrephomene provides insights into convergent evolution of germ-soma differentiation.</title>
        <authorList>
            <person name="Yamashita S."/>
            <person name="Yamamoto K."/>
            <person name="Matsuzaki R."/>
            <person name="Suzuki S."/>
            <person name="Yamaguchi H."/>
            <person name="Hirooka S."/>
            <person name="Minakuchi Y."/>
            <person name="Miyagishima S."/>
            <person name="Kawachi M."/>
            <person name="Toyoda A."/>
            <person name="Nozaki H."/>
        </authorList>
    </citation>
    <scope>NUCLEOTIDE SEQUENCE [LARGE SCALE GENOMIC DNA]</scope>
    <source>
        <strain evidence="1 2">NIES-4017</strain>
    </source>
</reference>
<organism evidence="1 2">
    <name type="scientific">Astrephomene gubernaculifera</name>
    <dbReference type="NCBI Taxonomy" id="47775"/>
    <lineage>
        <taxon>Eukaryota</taxon>
        <taxon>Viridiplantae</taxon>
        <taxon>Chlorophyta</taxon>
        <taxon>core chlorophytes</taxon>
        <taxon>Chlorophyceae</taxon>
        <taxon>CS clade</taxon>
        <taxon>Chlamydomonadales</taxon>
        <taxon>Astrephomenaceae</taxon>
        <taxon>Astrephomene</taxon>
    </lineage>
</organism>
<dbReference type="Pfam" id="PF13365">
    <property type="entry name" value="Trypsin_2"/>
    <property type="match status" value="1"/>
</dbReference>
<sequence>MDPSWSLYNMARLQRGLDAFANPADLAHATELRGKQLYERMCPLLVKIYARSQDGQPAGEFSGFLYSSSCDSIISAAHIVGHTGNPPGSGPPAELFKARYFDGFEEDVEVLKSAPNNLPDVAILRGSRRAPRSLGGMLCSKGETVYAFGFSLSVIAPCISNGVLSNDGVARMTIAIHADSGYLGGPVVNVHGKLVGIINGGLGTAAMQVVLTPGADVHTFLLQSGQPGLA</sequence>
<gene>
    <name evidence="1" type="ORF">Agub_g4076</name>
</gene>
<dbReference type="InterPro" id="IPR009003">
    <property type="entry name" value="Peptidase_S1_PA"/>
</dbReference>
<dbReference type="Proteomes" id="UP001054857">
    <property type="component" value="Unassembled WGS sequence"/>
</dbReference>
<proteinExistence type="predicted"/>
<dbReference type="AlphaFoldDB" id="A0AAD3HIY7"/>
<dbReference type="EMBL" id="BMAR01000004">
    <property type="protein sequence ID" value="GFR43069.1"/>
    <property type="molecule type" value="Genomic_DNA"/>
</dbReference>
<comment type="caution">
    <text evidence="1">The sequence shown here is derived from an EMBL/GenBank/DDBJ whole genome shotgun (WGS) entry which is preliminary data.</text>
</comment>
<dbReference type="Gene3D" id="2.40.10.120">
    <property type="match status" value="1"/>
</dbReference>